<dbReference type="SMART" id="SM00342">
    <property type="entry name" value="HTH_ARAC"/>
    <property type="match status" value="1"/>
</dbReference>
<dbReference type="SUPFAM" id="SSF46689">
    <property type="entry name" value="Homeodomain-like"/>
    <property type="match status" value="1"/>
</dbReference>
<evidence type="ECO:0000256" key="3">
    <source>
        <dbReference type="ARBA" id="ARBA00023163"/>
    </source>
</evidence>
<dbReference type="EMBL" id="JNVM01000002">
    <property type="protein sequence ID" value="KEQ27755.1"/>
    <property type="molecule type" value="Genomic_DNA"/>
</dbReference>
<proteinExistence type="predicted"/>
<dbReference type="Pfam" id="PF12833">
    <property type="entry name" value="HTH_18"/>
    <property type="match status" value="1"/>
</dbReference>
<keyword evidence="6" id="KW-1185">Reference proteome</keyword>
<comment type="caution">
    <text evidence="5">The sequence shown here is derived from an EMBL/GenBank/DDBJ whole genome shotgun (WGS) entry which is preliminary data.</text>
</comment>
<gene>
    <name evidence="5" type="ORF">ET33_13850</name>
</gene>
<dbReference type="PROSITE" id="PS00041">
    <property type="entry name" value="HTH_ARAC_FAMILY_1"/>
    <property type="match status" value="1"/>
</dbReference>
<name>A0A081PAN2_9BACL</name>
<dbReference type="PROSITE" id="PS01124">
    <property type="entry name" value="HTH_ARAC_FAMILY_2"/>
    <property type="match status" value="1"/>
</dbReference>
<dbReference type="PRINTS" id="PR00032">
    <property type="entry name" value="HTHARAC"/>
</dbReference>
<reference evidence="5 6" key="1">
    <citation type="submission" date="2014-06" db="EMBL/GenBank/DDBJ databases">
        <title>Draft genome sequence of Paenibacillus sp. MSt1.</title>
        <authorList>
            <person name="Aw Y.K."/>
            <person name="Ong K.S."/>
            <person name="Gan H.M."/>
            <person name="Lee S.M."/>
        </authorList>
    </citation>
    <scope>NUCLEOTIDE SEQUENCE [LARGE SCALE GENOMIC DNA]</scope>
    <source>
        <strain evidence="5 6">MSt1</strain>
    </source>
</reference>
<evidence type="ECO:0000256" key="1">
    <source>
        <dbReference type="ARBA" id="ARBA00023015"/>
    </source>
</evidence>
<dbReference type="InterPro" id="IPR053142">
    <property type="entry name" value="PchR_regulatory_protein"/>
</dbReference>
<organism evidence="5 6">
    <name type="scientific">Paenibacillus tyrfis</name>
    <dbReference type="NCBI Taxonomy" id="1501230"/>
    <lineage>
        <taxon>Bacteria</taxon>
        <taxon>Bacillati</taxon>
        <taxon>Bacillota</taxon>
        <taxon>Bacilli</taxon>
        <taxon>Bacillales</taxon>
        <taxon>Paenibacillaceae</taxon>
        <taxon>Paenibacillus</taxon>
    </lineage>
</organism>
<evidence type="ECO:0000259" key="4">
    <source>
        <dbReference type="PROSITE" id="PS01124"/>
    </source>
</evidence>
<dbReference type="PANTHER" id="PTHR47893:SF1">
    <property type="entry name" value="REGULATORY PROTEIN PCHR"/>
    <property type="match status" value="1"/>
</dbReference>
<dbReference type="GO" id="GO:0003700">
    <property type="term" value="F:DNA-binding transcription factor activity"/>
    <property type="evidence" value="ECO:0007669"/>
    <property type="project" value="InterPro"/>
</dbReference>
<dbReference type="InterPro" id="IPR009057">
    <property type="entry name" value="Homeodomain-like_sf"/>
</dbReference>
<dbReference type="InterPro" id="IPR018062">
    <property type="entry name" value="HTH_AraC-typ_CS"/>
</dbReference>
<feature type="domain" description="HTH araC/xylS-type" evidence="4">
    <location>
        <begin position="220"/>
        <end position="318"/>
    </location>
</feature>
<keyword evidence="3" id="KW-0804">Transcription</keyword>
<keyword evidence="2" id="KW-0238">DNA-binding</keyword>
<accession>A0A081PAN2</accession>
<dbReference type="GO" id="GO:0043565">
    <property type="term" value="F:sequence-specific DNA binding"/>
    <property type="evidence" value="ECO:0007669"/>
    <property type="project" value="InterPro"/>
</dbReference>
<evidence type="ECO:0000313" key="6">
    <source>
        <dbReference type="Proteomes" id="UP000028123"/>
    </source>
</evidence>
<dbReference type="eggNOG" id="COG2207">
    <property type="taxonomic scope" value="Bacteria"/>
</dbReference>
<dbReference type="RefSeq" id="WP_036675681.1">
    <property type="nucleotide sequence ID" value="NZ_JNVM01000002.1"/>
</dbReference>
<protein>
    <submittedName>
        <fullName evidence="5">AraC family transcriptional regulator</fullName>
    </submittedName>
</protein>
<keyword evidence="1" id="KW-0805">Transcription regulation</keyword>
<dbReference type="Gene3D" id="1.10.10.60">
    <property type="entry name" value="Homeodomain-like"/>
    <property type="match status" value="2"/>
</dbReference>
<dbReference type="Proteomes" id="UP000028123">
    <property type="component" value="Unassembled WGS sequence"/>
</dbReference>
<dbReference type="OrthoDB" id="9782503at2"/>
<dbReference type="PANTHER" id="PTHR47893">
    <property type="entry name" value="REGULATORY PROTEIN PCHR"/>
    <property type="match status" value="1"/>
</dbReference>
<evidence type="ECO:0000313" key="5">
    <source>
        <dbReference type="EMBL" id="KEQ27755.1"/>
    </source>
</evidence>
<evidence type="ECO:0000256" key="2">
    <source>
        <dbReference type="ARBA" id="ARBA00023125"/>
    </source>
</evidence>
<dbReference type="AlphaFoldDB" id="A0A081PAN2"/>
<dbReference type="InterPro" id="IPR018060">
    <property type="entry name" value="HTH_AraC"/>
</dbReference>
<sequence>MNIRAEFAELHEMTTNVCSYLNTDPLTEPYEQTGTLAPEYGEGQFCFIRLRDGMELQLSDMIWREDVTFDMGVRYPHLELALNIEGNGCWSAEGQRREISSESGSAQLVYFNDIRIRAEHKKNKRILHAELRMDARLWRPLFQELDVRLEQSFFCFEDLIGPKLQVLVQQLRNCPYGGSAKRLFLEGKCLELLASFIYEADDSRARKSSSLKTEDVDKIYNARDILLQTLAQPPSLLALSRKISLNDYKLKVGFKEVFGMTVFEFVRHQRMEKARILLENGSLNVSQAASLVGYNNFSHFAALFKKTYGVNPSNYARDVAKT</sequence>
<dbReference type="InterPro" id="IPR020449">
    <property type="entry name" value="Tscrpt_reg_AraC-type_HTH"/>
</dbReference>